<dbReference type="AlphaFoldDB" id="A0A7X0HLE9"/>
<keyword evidence="1" id="KW-0418">Kinase</keyword>
<keyword evidence="2" id="KW-1185">Reference proteome</keyword>
<organism evidence="1 2">
    <name type="scientific">Streptomyces candidus</name>
    <dbReference type="NCBI Taxonomy" id="67283"/>
    <lineage>
        <taxon>Bacteria</taxon>
        <taxon>Bacillati</taxon>
        <taxon>Actinomycetota</taxon>
        <taxon>Actinomycetes</taxon>
        <taxon>Kitasatosporales</taxon>
        <taxon>Streptomycetaceae</taxon>
        <taxon>Streptomyces</taxon>
    </lineage>
</organism>
<keyword evidence="1" id="KW-0808">Transferase</keyword>
<comment type="caution">
    <text evidence="1">The sequence shown here is derived from an EMBL/GenBank/DDBJ whole genome shotgun (WGS) entry which is preliminary data.</text>
</comment>
<name>A0A7X0HLE9_9ACTN</name>
<reference evidence="1 2" key="1">
    <citation type="submission" date="2020-08" db="EMBL/GenBank/DDBJ databases">
        <title>Genomic Encyclopedia of Type Strains, Phase IV (KMG-IV): sequencing the most valuable type-strain genomes for metagenomic binning, comparative biology and taxonomic classification.</title>
        <authorList>
            <person name="Goeker M."/>
        </authorList>
    </citation>
    <scope>NUCLEOTIDE SEQUENCE [LARGE SCALE GENOMIC DNA]</scope>
    <source>
        <strain evidence="1 2">DSM 40141</strain>
    </source>
</reference>
<accession>A0A7X0HLE9</accession>
<dbReference type="Proteomes" id="UP000540423">
    <property type="component" value="Unassembled WGS sequence"/>
</dbReference>
<evidence type="ECO:0000313" key="1">
    <source>
        <dbReference type="EMBL" id="MBB6439847.1"/>
    </source>
</evidence>
<sequence>MAQGEGRLTLVVRDDGCGGAVVGAGSGLTGLLGRVRAVDGMLECHSPVGGPTVVRVVLPYQ</sequence>
<evidence type="ECO:0000313" key="2">
    <source>
        <dbReference type="Proteomes" id="UP000540423"/>
    </source>
</evidence>
<dbReference type="Gene3D" id="3.30.565.10">
    <property type="entry name" value="Histidine kinase-like ATPase, C-terminal domain"/>
    <property type="match status" value="1"/>
</dbReference>
<dbReference type="SUPFAM" id="SSF55874">
    <property type="entry name" value="ATPase domain of HSP90 chaperone/DNA topoisomerase II/histidine kinase"/>
    <property type="match status" value="1"/>
</dbReference>
<dbReference type="GO" id="GO:0016301">
    <property type="term" value="F:kinase activity"/>
    <property type="evidence" value="ECO:0007669"/>
    <property type="project" value="UniProtKB-KW"/>
</dbReference>
<gene>
    <name evidence="1" type="ORF">HNQ79_006359</name>
</gene>
<dbReference type="InterPro" id="IPR036890">
    <property type="entry name" value="HATPase_C_sf"/>
</dbReference>
<dbReference type="RefSeq" id="WP_185036342.1">
    <property type="nucleotide sequence ID" value="NZ_BNBN01000018.1"/>
</dbReference>
<dbReference type="EMBL" id="JACHEM010000030">
    <property type="protein sequence ID" value="MBB6439847.1"/>
    <property type="molecule type" value="Genomic_DNA"/>
</dbReference>
<protein>
    <submittedName>
        <fullName evidence="1">Signal transduction histidine kinase</fullName>
    </submittedName>
</protein>
<proteinExistence type="predicted"/>